<dbReference type="InterPro" id="IPR017871">
    <property type="entry name" value="ABC_transporter-like_CS"/>
</dbReference>
<dbReference type="Gene3D" id="3.40.50.300">
    <property type="entry name" value="P-loop containing nucleotide triphosphate hydrolases"/>
    <property type="match status" value="1"/>
</dbReference>
<dbReference type="GO" id="GO:0015421">
    <property type="term" value="F:ABC-type oligopeptide transporter activity"/>
    <property type="evidence" value="ECO:0007669"/>
    <property type="project" value="TreeGrafter"/>
</dbReference>
<reference evidence="12 13" key="1">
    <citation type="submission" date="2019-05" db="EMBL/GenBank/DDBJ databases">
        <authorList>
            <consortium name="Pathogen Informatics"/>
        </authorList>
    </citation>
    <scope>NUCLEOTIDE SEQUENCE [LARGE SCALE GENOMIC DNA]</scope>
    <source>
        <strain evidence="12 13">NCTC11557</strain>
    </source>
</reference>
<dbReference type="InterPro" id="IPR036640">
    <property type="entry name" value="ABC1_TM_sf"/>
</dbReference>
<evidence type="ECO:0000256" key="6">
    <source>
        <dbReference type="ARBA" id="ARBA00022840"/>
    </source>
</evidence>
<keyword evidence="3" id="KW-1003">Cell membrane</keyword>
<feature type="transmembrane region" description="Helical" evidence="9">
    <location>
        <begin position="123"/>
        <end position="146"/>
    </location>
</feature>
<dbReference type="SMART" id="SM00382">
    <property type="entry name" value="AAA"/>
    <property type="match status" value="1"/>
</dbReference>
<keyword evidence="7 9" id="KW-1133">Transmembrane helix</keyword>
<keyword evidence="4 9" id="KW-0812">Transmembrane</keyword>
<dbReference type="EMBL" id="CABEIY010000006">
    <property type="protein sequence ID" value="VTT23446.1"/>
    <property type="molecule type" value="Genomic_DNA"/>
</dbReference>
<comment type="caution">
    <text evidence="12">The sequence shown here is derived from an EMBL/GenBank/DDBJ whole genome shotgun (WGS) entry which is preliminary data.</text>
</comment>
<dbReference type="Pfam" id="PF00664">
    <property type="entry name" value="ABC_membrane"/>
    <property type="match status" value="1"/>
</dbReference>
<gene>
    <name evidence="12" type="ORF">NCTC11557_00794</name>
</gene>
<dbReference type="PROSITE" id="PS00211">
    <property type="entry name" value="ABC_TRANSPORTER_1"/>
    <property type="match status" value="1"/>
</dbReference>
<dbReference type="FunFam" id="3.40.50.300:FF:000221">
    <property type="entry name" value="Multidrug ABC transporter ATP-binding protein"/>
    <property type="match status" value="1"/>
</dbReference>
<keyword evidence="5" id="KW-0547">Nucleotide-binding</keyword>
<dbReference type="Proteomes" id="UP000339049">
    <property type="component" value="Unassembled WGS sequence"/>
</dbReference>
<protein>
    <submittedName>
        <fullName evidence="12">ABC transporter ATP-binding protein</fullName>
        <ecNumber evidence="12">3.6.3.-</ecNumber>
    </submittedName>
</protein>
<dbReference type="RefSeq" id="WP_065359112.1">
    <property type="nucleotide sequence ID" value="NZ_CABEIX010000004.1"/>
</dbReference>
<dbReference type="CDD" id="cd18548">
    <property type="entry name" value="ABC_6TM_Tm287_like"/>
    <property type="match status" value="1"/>
</dbReference>
<dbReference type="InterPro" id="IPR003439">
    <property type="entry name" value="ABC_transporter-like_ATP-bd"/>
</dbReference>
<name>A0AAE9U4Q0_STREQ</name>
<dbReference type="GO" id="GO:0005524">
    <property type="term" value="F:ATP binding"/>
    <property type="evidence" value="ECO:0007669"/>
    <property type="project" value="UniProtKB-KW"/>
</dbReference>
<accession>A0AAE9U4Q0</accession>
<dbReference type="EC" id="3.6.3.-" evidence="12"/>
<evidence type="ECO:0000313" key="13">
    <source>
        <dbReference type="Proteomes" id="UP000339049"/>
    </source>
</evidence>
<feature type="transmembrane region" description="Helical" evidence="9">
    <location>
        <begin position="152"/>
        <end position="171"/>
    </location>
</feature>
<dbReference type="Gene3D" id="1.20.1560.10">
    <property type="entry name" value="ABC transporter type 1, transmembrane domain"/>
    <property type="match status" value="1"/>
</dbReference>
<feature type="transmembrane region" description="Helical" evidence="9">
    <location>
        <begin position="239"/>
        <end position="259"/>
    </location>
</feature>
<dbReference type="InterPro" id="IPR039421">
    <property type="entry name" value="Type_1_exporter"/>
</dbReference>
<proteinExistence type="predicted"/>
<evidence type="ECO:0000259" key="10">
    <source>
        <dbReference type="PROSITE" id="PS50893"/>
    </source>
</evidence>
<evidence type="ECO:0000256" key="7">
    <source>
        <dbReference type="ARBA" id="ARBA00022989"/>
    </source>
</evidence>
<feature type="domain" description="ABC transporter" evidence="10">
    <location>
        <begin position="327"/>
        <end position="562"/>
    </location>
</feature>
<dbReference type="InterPro" id="IPR027417">
    <property type="entry name" value="P-loop_NTPase"/>
</dbReference>
<feature type="transmembrane region" description="Helical" evidence="9">
    <location>
        <begin position="265"/>
        <end position="288"/>
    </location>
</feature>
<feature type="domain" description="ABC transmembrane type-1" evidence="11">
    <location>
        <begin position="14"/>
        <end position="295"/>
    </location>
</feature>
<dbReference type="PROSITE" id="PS50929">
    <property type="entry name" value="ABC_TM1F"/>
    <property type="match status" value="1"/>
</dbReference>
<dbReference type="PANTHER" id="PTHR43394:SF1">
    <property type="entry name" value="ATP-BINDING CASSETTE SUB-FAMILY B MEMBER 10, MITOCHONDRIAL"/>
    <property type="match status" value="1"/>
</dbReference>
<dbReference type="PANTHER" id="PTHR43394">
    <property type="entry name" value="ATP-DEPENDENT PERMEASE MDL1, MITOCHONDRIAL"/>
    <property type="match status" value="1"/>
</dbReference>
<keyword evidence="12" id="KW-0378">Hydrolase</keyword>
<sequence length="569" mass="63404">MLKEAILRYKWYALGSLIMIIGVVASSLLQPHYLKDVLSAVIQNNQDKIYNVGILLLIIALMGLIAGAVNTILAAKIAQGVSADIREKTFRKIQSFSYANVEAFNAGNLVVRMTNDINQIQNLVMMLFQVLFRLPILFIGAFIMAVQTLPDLWWVIVLMVILIGLIMALVMSQMGPRFGKFQKLMDKINRIAKENLRGVRVVKSFVQEREQYAKFKETSNELLDLNLFIGYGFSLMQPALMLVSYLAVYVSIYMVSGMVETDPTVIGNIASFMTYMMQIMFSIIMVGFMGMQASRAFVSIGRLKEVLDTESTMTFDTEQEEEVSGSIVFEDVSFTYPNDDEPTLRHISFRIEPGQMVGVVGATGAGKSTLAQLIPRLFDPQEGQILLGGKPIKSLSQATLRQTVSIVLQKAILFSGTIEDNLRQGSATADDYAMERAARIAQAKEFIDRMDDRYESQVEERGNNFSGGQKQRMSIARGVINQPKILVLDDSTSALDAKSERLVQEALNKELKETTTVIIAQKISSVVKADKILVLDQGQLIGEGTHAELVANNAIYREIYETQKGKEED</sequence>
<keyword evidence="2" id="KW-0813">Transport</keyword>
<evidence type="ECO:0000256" key="5">
    <source>
        <dbReference type="ARBA" id="ARBA00022741"/>
    </source>
</evidence>
<comment type="subcellular location">
    <subcellularLocation>
        <location evidence="1">Cell membrane</location>
        <topology evidence="1">Multi-pass membrane protein</topology>
    </subcellularLocation>
</comment>
<evidence type="ECO:0000256" key="9">
    <source>
        <dbReference type="SAM" id="Phobius"/>
    </source>
</evidence>
<evidence type="ECO:0000256" key="8">
    <source>
        <dbReference type="ARBA" id="ARBA00023136"/>
    </source>
</evidence>
<keyword evidence="8 9" id="KW-0472">Membrane</keyword>
<evidence type="ECO:0000256" key="4">
    <source>
        <dbReference type="ARBA" id="ARBA00022692"/>
    </source>
</evidence>
<dbReference type="GO" id="GO:0016887">
    <property type="term" value="F:ATP hydrolysis activity"/>
    <property type="evidence" value="ECO:0007669"/>
    <property type="project" value="InterPro"/>
</dbReference>
<evidence type="ECO:0000259" key="11">
    <source>
        <dbReference type="PROSITE" id="PS50929"/>
    </source>
</evidence>
<dbReference type="AlphaFoldDB" id="A0AAE9U4Q0"/>
<dbReference type="PROSITE" id="PS50893">
    <property type="entry name" value="ABC_TRANSPORTER_2"/>
    <property type="match status" value="1"/>
</dbReference>
<dbReference type="InterPro" id="IPR003593">
    <property type="entry name" value="AAA+_ATPase"/>
</dbReference>
<feature type="transmembrane region" description="Helical" evidence="9">
    <location>
        <begin position="12"/>
        <end position="29"/>
    </location>
</feature>
<evidence type="ECO:0000256" key="1">
    <source>
        <dbReference type="ARBA" id="ARBA00004651"/>
    </source>
</evidence>
<evidence type="ECO:0000313" key="12">
    <source>
        <dbReference type="EMBL" id="VTT23446.1"/>
    </source>
</evidence>
<dbReference type="SUPFAM" id="SSF90123">
    <property type="entry name" value="ABC transporter transmembrane region"/>
    <property type="match status" value="1"/>
</dbReference>
<evidence type="ECO:0000256" key="2">
    <source>
        <dbReference type="ARBA" id="ARBA00022448"/>
    </source>
</evidence>
<dbReference type="Pfam" id="PF00005">
    <property type="entry name" value="ABC_tran"/>
    <property type="match status" value="1"/>
</dbReference>
<evidence type="ECO:0000256" key="3">
    <source>
        <dbReference type="ARBA" id="ARBA00022475"/>
    </source>
</evidence>
<feature type="transmembrane region" description="Helical" evidence="9">
    <location>
        <begin position="49"/>
        <end position="73"/>
    </location>
</feature>
<dbReference type="SUPFAM" id="SSF52540">
    <property type="entry name" value="P-loop containing nucleoside triphosphate hydrolases"/>
    <property type="match status" value="1"/>
</dbReference>
<dbReference type="InterPro" id="IPR011527">
    <property type="entry name" value="ABC1_TM_dom"/>
</dbReference>
<keyword evidence="6 12" id="KW-0067">ATP-binding</keyword>
<dbReference type="GO" id="GO:0005886">
    <property type="term" value="C:plasma membrane"/>
    <property type="evidence" value="ECO:0007669"/>
    <property type="project" value="UniProtKB-SubCell"/>
</dbReference>
<organism evidence="12 13">
    <name type="scientific">Streptococcus dysgalactiae subsp. equisimilis</name>
    <name type="common">Streptococcus equisimilis</name>
    <dbReference type="NCBI Taxonomy" id="119602"/>
    <lineage>
        <taxon>Bacteria</taxon>
        <taxon>Bacillati</taxon>
        <taxon>Bacillota</taxon>
        <taxon>Bacilli</taxon>
        <taxon>Lactobacillales</taxon>
        <taxon>Streptococcaceae</taxon>
        <taxon>Streptococcus</taxon>
    </lineage>
</organism>